<dbReference type="InterPro" id="IPR045051">
    <property type="entry name" value="SBT"/>
</dbReference>
<evidence type="ECO:0000256" key="3">
    <source>
        <dbReference type="SAM" id="SignalP"/>
    </source>
</evidence>
<dbReference type="PANTHER" id="PTHR10795">
    <property type="entry name" value="PROPROTEIN CONVERTASE SUBTILISIN/KEXIN"/>
    <property type="match status" value="1"/>
</dbReference>
<protein>
    <recommendedName>
        <fullName evidence="4">Inhibitor I9 domain-containing protein</fullName>
    </recommendedName>
</protein>
<dbReference type="GO" id="GO:0006508">
    <property type="term" value="P:proteolysis"/>
    <property type="evidence" value="ECO:0007669"/>
    <property type="project" value="InterPro"/>
</dbReference>
<proteinExistence type="inferred from homology"/>
<gene>
    <name evidence="5" type="ORF">LIER_08254</name>
</gene>
<accession>A0AAV3PD42</accession>
<evidence type="ECO:0000313" key="5">
    <source>
        <dbReference type="EMBL" id="GAA0148952.1"/>
    </source>
</evidence>
<evidence type="ECO:0000256" key="2">
    <source>
        <dbReference type="ARBA" id="ARBA00022729"/>
    </source>
</evidence>
<evidence type="ECO:0000256" key="1">
    <source>
        <dbReference type="ARBA" id="ARBA00011073"/>
    </source>
</evidence>
<organism evidence="5 6">
    <name type="scientific">Lithospermum erythrorhizon</name>
    <name type="common">Purple gromwell</name>
    <name type="synonym">Lithospermum officinale var. erythrorhizon</name>
    <dbReference type="NCBI Taxonomy" id="34254"/>
    <lineage>
        <taxon>Eukaryota</taxon>
        <taxon>Viridiplantae</taxon>
        <taxon>Streptophyta</taxon>
        <taxon>Embryophyta</taxon>
        <taxon>Tracheophyta</taxon>
        <taxon>Spermatophyta</taxon>
        <taxon>Magnoliopsida</taxon>
        <taxon>eudicotyledons</taxon>
        <taxon>Gunneridae</taxon>
        <taxon>Pentapetalae</taxon>
        <taxon>asterids</taxon>
        <taxon>lamiids</taxon>
        <taxon>Boraginales</taxon>
        <taxon>Boraginaceae</taxon>
        <taxon>Boraginoideae</taxon>
        <taxon>Lithospermeae</taxon>
        <taxon>Lithospermum</taxon>
    </lineage>
</organism>
<dbReference type="GO" id="GO:0004252">
    <property type="term" value="F:serine-type endopeptidase activity"/>
    <property type="evidence" value="ECO:0007669"/>
    <property type="project" value="InterPro"/>
</dbReference>
<evidence type="ECO:0000313" key="6">
    <source>
        <dbReference type="Proteomes" id="UP001454036"/>
    </source>
</evidence>
<dbReference type="Pfam" id="PF05922">
    <property type="entry name" value="Inhibitor_I9"/>
    <property type="match status" value="1"/>
</dbReference>
<evidence type="ECO:0000259" key="4">
    <source>
        <dbReference type="Pfam" id="PF05922"/>
    </source>
</evidence>
<dbReference type="InterPro" id="IPR036852">
    <property type="entry name" value="Peptidase_S8/S53_dom_sf"/>
</dbReference>
<keyword evidence="2 3" id="KW-0732">Signal</keyword>
<sequence length="171" mass="19380">MAPVMLLVLVLISASFFRPSDGTAYLSATNANQKSDLKTYIVHVKQHEIRMASQSDDIESYHRSFLPVTTAAAEEPRFLRSYRNVTSGFAARLSEEEMQNLRGKSGFISAQKERILRPQTTHLPMFLGLHPETGFWKQSNFGKGMIIGVLDTGVNTWSLIIFRRRYATYTC</sequence>
<reference evidence="5 6" key="1">
    <citation type="submission" date="2024-01" db="EMBL/GenBank/DDBJ databases">
        <title>The complete chloroplast genome sequence of Lithospermum erythrorhizon: insights into the phylogenetic relationship among Boraginaceae species and the maternal lineages of purple gromwells.</title>
        <authorList>
            <person name="Okada T."/>
            <person name="Watanabe K."/>
        </authorList>
    </citation>
    <scope>NUCLEOTIDE SEQUENCE [LARGE SCALE GENOMIC DNA]</scope>
</reference>
<dbReference type="EMBL" id="BAABME010001325">
    <property type="protein sequence ID" value="GAA0148952.1"/>
    <property type="molecule type" value="Genomic_DNA"/>
</dbReference>
<comment type="similarity">
    <text evidence="1">Belongs to the peptidase S8 family.</text>
</comment>
<keyword evidence="6" id="KW-1185">Reference proteome</keyword>
<dbReference type="Proteomes" id="UP001454036">
    <property type="component" value="Unassembled WGS sequence"/>
</dbReference>
<dbReference type="InterPro" id="IPR037045">
    <property type="entry name" value="S8pro/Inhibitor_I9_sf"/>
</dbReference>
<name>A0AAV3PD42_LITER</name>
<dbReference type="AlphaFoldDB" id="A0AAV3PD42"/>
<feature type="domain" description="Inhibitor I9" evidence="4">
    <location>
        <begin position="39"/>
        <end position="117"/>
    </location>
</feature>
<dbReference type="Gene3D" id="3.30.70.80">
    <property type="entry name" value="Peptidase S8 propeptide/proteinase inhibitor I9"/>
    <property type="match status" value="1"/>
</dbReference>
<feature type="signal peptide" evidence="3">
    <location>
        <begin position="1"/>
        <end position="22"/>
    </location>
</feature>
<comment type="caution">
    <text evidence="5">The sequence shown here is derived from an EMBL/GenBank/DDBJ whole genome shotgun (WGS) entry which is preliminary data.</text>
</comment>
<dbReference type="InterPro" id="IPR010259">
    <property type="entry name" value="S8pro/Inhibitor_I9"/>
</dbReference>
<dbReference type="SUPFAM" id="SSF52743">
    <property type="entry name" value="Subtilisin-like"/>
    <property type="match status" value="1"/>
</dbReference>
<feature type="chain" id="PRO_5043853499" description="Inhibitor I9 domain-containing protein" evidence="3">
    <location>
        <begin position="23"/>
        <end position="171"/>
    </location>
</feature>